<keyword evidence="2" id="KW-1185">Reference proteome</keyword>
<protein>
    <submittedName>
        <fullName evidence="1">Uncharacterized protein</fullName>
    </submittedName>
</protein>
<reference evidence="1 2" key="1">
    <citation type="submission" date="2013-04" db="EMBL/GenBank/DDBJ databases">
        <title>Zunongwangia sp. 22II14-10F7 Genome Sequencing.</title>
        <authorList>
            <person name="Lai Q."/>
            <person name="Shao Z."/>
        </authorList>
    </citation>
    <scope>NUCLEOTIDE SEQUENCE [LARGE SCALE GENOMIC DNA]</scope>
    <source>
        <strain evidence="1 2">22II14-10F7</strain>
    </source>
</reference>
<dbReference type="STRING" id="1185767.IIF7_14389"/>
<proteinExistence type="predicted"/>
<sequence length="71" mass="8471">MNMTLFTFQQLNLEGGLSSFSSDKFAINSDYIFFRINMEQKGIWFSKLNWVKDLCVQTINHELYINKNRLK</sequence>
<name>A0A1Y1T0Y8_9FLAO</name>
<accession>A0A1Y1T0Y8</accession>
<comment type="caution">
    <text evidence="1">The sequence shown here is derived from an EMBL/GenBank/DDBJ whole genome shotgun (WGS) entry which is preliminary data.</text>
</comment>
<evidence type="ECO:0000313" key="2">
    <source>
        <dbReference type="Proteomes" id="UP000192746"/>
    </source>
</evidence>
<organism evidence="1 2">
    <name type="scientific">Zunongwangia atlantica 22II14-10F7</name>
    <dbReference type="NCBI Taxonomy" id="1185767"/>
    <lineage>
        <taxon>Bacteria</taxon>
        <taxon>Pseudomonadati</taxon>
        <taxon>Bacteroidota</taxon>
        <taxon>Flavobacteriia</taxon>
        <taxon>Flavobacteriales</taxon>
        <taxon>Flavobacteriaceae</taxon>
        <taxon>Zunongwangia</taxon>
    </lineage>
</organism>
<dbReference type="EMBL" id="ARYN01000013">
    <property type="protein sequence ID" value="ORL44708.1"/>
    <property type="molecule type" value="Genomic_DNA"/>
</dbReference>
<dbReference type="AlphaFoldDB" id="A0A1Y1T0Y8"/>
<gene>
    <name evidence="1" type="ORF">IIF7_14389</name>
</gene>
<dbReference type="Proteomes" id="UP000192746">
    <property type="component" value="Unassembled WGS sequence"/>
</dbReference>
<evidence type="ECO:0000313" key="1">
    <source>
        <dbReference type="EMBL" id="ORL44708.1"/>
    </source>
</evidence>